<evidence type="ECO:0000313" key="2">
    <source>
        <dbReference type="Proteomes" id="UP000053660"/>
    </source>
</evidence>
<evidence type="ECO:0000313" key="1">
    <source>
        <dbReference type="EMBL" id="KHJ80251.1"/>
    </source>
</evidence>
<gene>
    <name evidence="1" type="ORF">OESDEN_20077</name>
</gene>
<protein>
    <submittedName>
        <fullName evidence="1">Uncharacterized protein</fullName>
    </submittedName>
</protein>
<accession>A0A0B1S8N0</accession>
<name>A0A0B1S8N0_OESDE</name>
<keyword evidence="2" id="KW-1185">Reference proteome</keyword>
<sequence length="102" mass="11599">MGKASSCPQRRTHVCLCTRSWAAFCDVGKYCFSTLSYGYEAAFGRELKGGVYSRGYVRTSVRLLQWEHGRIPQLPRFQSVSAEKLMVYPGCQLCLILCIYRS</sequence>
<dbReference type="EMBL" id="KN601325">
    <property type="protein sequence ID" value="KHJ80251.1"/>
    <property type="molecule type" value="Genomic_DNA"/>
</dbReference>
<reference evidence="1 2" key="1">
    <citation type="submission" date="2014-03" db="EMBL/GenBank/DDBJ databases">
        <title>Draft genome of the hookworm Oesophagostomum dentatum.</title>
        <authorList>
            <person name="Mitreva M."/>
        </authorList>
    </citation>
    <scope>NUCLEOTIDE SEQUENCE [LARGE SCALE GENOMIC DNA]</scope>
    <source>
        <strain evidence="1 2">OD-Hann</strain>
    </source>
</reference>
<dbReference type="AlphaFoldDB" id="A0A0B1S8N0"/>
<proteinExistence type="predicted"/>
<dbReference type="Proteomes" id="UP000053660">
    <property type="component" value="Unassembled WGS sequence"/>
</dbReference>
<organism evidence="1 2">
    <name type="scientific">Oesophagostomum dentatum</name>
    <name type="common">Nodular worm</name>
    <dbReference type="NCBI Taxonomy" id="61180"/>
    <lineage>
        <taxon>Eukaryota</taxon>
        <taxon>Metazoa</taxon>
        <taxon>Ecdysozoa</taxon>
        <taxon>Nematoda</taxon>
        <taxon>Chromadorea</taxon>
        <taxon>Rhabditida</taxon>
        <taxon>Rhabditina</taxon>
        <taxon>Rhabditomorpha</taxon>
        <taxon>Strongyloidea</taxon>
        <taxon>Strongylidae</taxon>
        <taxon>Oesophagostomum</taxon>
    </lineage>
</organism>